<accession>A0A1F4RZ72</accession>
<gene>
    <name evidence="1" type="ORF">A2290_01925</name>
</gene>
<proteinExistence type="predicted"/>
<comment type="caution">
    <text evidence="1">The sequence shown here is derived from an EMBL/GenBank/DDBJ whole genome shotgun (WGS) entry which is preliminary data.</text>
</comment>
<sequence length="177" mass="19848">MGTKVTASDTPKIYPRNVQTEPTYLKMLRQHKFHYAITGTARKGFTIEGLDTGKTARILLGANLERIIGALDENRQPQAIQNLLVFADKHCNFTFCRNTIIEALDTWLKSYQTATIGLEFLKNHLKQDTLKMDMEFKIPGAIGLIPKDGHRVAFLPYGSSFLVSSEELLAVINHGRG</sequence>
<evidence type="ECO:0000313" key="2">
    <source>
        <dbReference type="Proteomes" id="UP000177905"/>
    </source>
</evidence>
<reference evidence="1 2" key="1">
    <citation type="journal article" date="2016" name="Nat. Commun.">
        <title>Thousands of microbial genomes shed light on interconnected biogeochemical processes in an aquifer system.</title>
        <authorList>
            <person name="Anantharaman K."/>
            <person name="Brown C.T."/>
            <person name="Hug L.A."/>
            <person name="Sharon I."/>
            <person name="Castelle C.J."/>
            <person name="Probst A.J."/>
            <person name="Thomas B.C."/>
            <person name="Singh A."/>
            <person name="Wilkins M.J."/>
            <person name="Karaoz U."/>
            <person name="Brodie E.L."/>
            <person name="Williams K.H."/>
            <person name="Hubbard S.S."/>
            <person name="Banfield J.F."/>
        </authorList>
    </citation>
    <scope>NUCLEOTIDE SEQUENCE [LARGE SCALE GENOMIC DNA]</scope>
</reference>
<dbReference type="EMBL" id="MEUA01000053">
    <property type="protein sequence ID" value="OGC13496.1"/>
    <property type="molecule type" value="Genomic_DNA"/>
</dbReference>
<dbReference type="AlphaFoldDB" id="A0A1F4RZ72"/>
<organism evidence="1 2">
    <name type="scientific">candidate division WOR-1 bacterium RIFOXYB2_FULL_36_35</name>
    <dbReference type="NCBI Taxonomy" id="1802578"/>
    <lineage>
        <taxon>Bacteria</taxon>
        <taxon>Bacillati</taxon>
        <taxon>Saganbacteria</taxon>
    </lineage>
</organism>
<evidence type="ECO:0000313" key="1">
    <source>
        <dbReference type="EMBL" id="OGC13496.1"/>
    </source>
</evidence>
<name>A0A1F4RZ72_UNCSA</name>
<protein>
    <submittedName>
        <fullName evidence="1">Uncharacterized protein</fullName>
    </submittedName>
</protein>
<dbReference type="Proteomes" id="UP000177905">
    <property type="component" value="Unassembled WGS sequence"/>
</dbReference>